<evidence type="ECO:0000313" key="1">
    <source>
        <dbReference type="EMBL" id="MBX42358.1"/>
    </source>
</evidence>
<name>A0A2P2NIM8_RHIMU</name>
<accession>A0A2P2NIM8</accession>
<reference evidence="1" key="1">
    <citation type="submission" date="2018-02" db="EMBL/GenBank/DDBJ databases">
        <title>Rhizophora mucronata_Transcriptome.</title>
        <authorList>
            <person name="Meera S.P."/>
            <person name="Sreeshan A."/>
            <person name="Augustine A."/>
        </authorList>
    </citation>
    <scope>NUCLEOTIDE SEQUENCE</scope>
    <source>
        <tissue evidence="1">Leaf</tissue>
    </source>
</reference>
<dbReference type="EMBL" id="GGEC01061874">
    <property type="protein sequence ID" value="MBX42358.1"/>
    <property type="molecule type" value="Transcribed_RNA"/>
</dbReference>
<protein>
    <submittedName>
        <fullName evidence="1">Uncharacterized protein</fullName>
    </submittedName>
</protein>
<sequence>MICRNWNNKVMILI</sequence>
<proteinExistence type="predicted"/>
<organism evidence="1">
    <name type="scientific">Rhizophora mucronata</name>
    <name type="common">Asiatic mangrove</name>
    <dbReference type="NCBI Taxonomy" id="61149"/>
    <lineage>
        <taxon>Eukaryota</taxon>
        <taxon>Viridiplantae</taxon>
        <taxon>Streptophyta</taxon>
        <taxon>Embryophyta</taxon>
        <taxon>Tracheophyta</taxon>
        <taxon>Spermatophyta</taxon>
        <taxon>Magnoliopsida</taxon>
        <taxon>eudicotyledons</taxon>
        <taxon>Gunneridae</taxon>
        <taxon>Pentapetalae</taxon>
        <taxon>rosids</taxon>
        <taxon>fabids</taxon>
        <taxon>Malpighiales</taxon>
        <taxon>Rhizophoraceae</taxon>
        <taxon>Rhizophora</taxon>
    </lineage>
</organism>